<protein>
    <recommendedName>
        <fullName evidence="2">DUF7999 domain-containing protein</fullName>
    </recommendedName>
</protein>
<evidence type="ECO:0000313" key="3">
    <source>
        <dbReference type="EMBL" id="KOX96030.1"/>
    </source>
</evidence>
<evidence type="ECO:0000259" key="2">
    <source>
        <dbReference type="Pfam" id="PF26006"/>
    </source>
</evidence>
<dbReference type="OrthoDB" id="328879at2157"/>
<name>A0A0N0BQX5_9EURY</name>
<feature type="domain" description="DUF7999" evidence="2">
    <location>
        <begin position="6"/>
        <end position="77"/>
    </location>
</feature>
<comment type="caution">
    <text evidence="3">The sequence shown here is derived from an EMBL/GenBank/DDBJ whole genome shotgun (WGS) entry which is preliminary data.</text>
</comment>
<keyword evidence="4" id="KW-1185">Reference proteome</keyword>
<dbReference type="STRING" id="1765655.AMR74_10845"/>
<accession>A0A0N0BQX5</accession>
<dbReference type="InterPro" id="IPR058312">
    <property type="entry name" value="DUF7999"/>
</dbReference>
<evidence type="ECO:0000256" key="1">
    <source>
        <dbReference type="SAM" id="MobiDB-lite"/>
    </source>
</evidence>
<dbReference type="Pfam" id="PF26006">
    <property type="entry name" value="DUF7999"/>
    <property type="match status" value="1"/>
</dbReference>
<organism evidence="3 4">
    <name type="scientific">Halorubrum tropicale</name>
    <dbReference type="NCBI Taxonomy" id="1765655"/>
    <lineage>
        <taxon>Archaea</taxon>
        <taxon>Methanobacteriati</taxon>
        <taxon>Methanobacteriota</taxon>
        <taxon>Stenosarchaea group</taxon>
        <taxon>Halobacteria</taxon>
        <taxon>Halobacteriales</taxon>
        <taxon>Haloferacaceae</taxon>
        <taxon>Halorubrum</taxon>
    </lineage>
</organism>
<dbReference type="EMBL" id="LIST01000004">
    <property type="protein sequence ID" value="KOX96030.1"/>
    <property type="molecule type" value="Genomic_DNA"/>
</dbReference>
<gene>
    <name evidence="3" type="ORF">AMR74_10845</name>
</gene>
<dbReference type="PATRIC" id="fig|1705389.3.peg.3701"/>
<sequence length="112" mass="12377">MGATAEVRRRCRLATEPHRDRGVTLHGVDGRTYHAIDATEDARDRLADLRLGDAVEVVLEPVRCRGDGWRITRLRRVDRGDGPAGRLQGTGPTQRRPSGERDDSAGRLNANP</sequence>
<evidence type="ECO:0000313" key="4">
    <source>
        <dbReference type="Proteomes" id="UP000037747"/>
    </source>
</evidence>
<dbReference type="Proteomes" id="UP000037747">
    <property type="component" value="Unassembled WGS sequence"/>
</dbReference>
<proteinExistence type="predicted"/>
<dbReference type="AlphaFoldDB" id="A0A0N0BQX5"/>
<reference evidence="3 4" key="1">
    <citation type="submission" date="2015-08" db="EMBL/GenBank/DDBJ databases">
        <title>Genomes of Isolates from Cabo Rojo, PR.</title>
        <authorList>
            <person name="Sanchez-Nieves R.L."/>
            <person name="Montalvo-Rodriguez R."/>
        </authorList>
    </citation>
    <scope>NUCLEOTIDE SEQUENCE [LARGE SCALE GENOMIC DNA]</scope>
    <source>
        <strain evidence="3 4">5</strain>
    </source>
</reference>
<feature type="region of interest" description="Disordered" evidence="1">
    <location>
        <begin position="76"/>
        <end position="112"/>
    </location>
</feature>
<dbReference type="RefSeq" id="WP_053772076.1">
    <property type="nucleotide sequence ID" value="NZ_LIST01000004.1"/>
</dbReference>